<name>A0AAU1IAF4_9ACTN</name>
<feature type="domain" description="DUF6817" evidence="1">
    <location>
        <begin position="21"/>
        <end position="104"/>
    </location>
</feature>
<evidence type="ECO:0000313" key="2">
    <source>
        <dbReference type="EMBL" id="WTP91134.1"/>
    </source>
</evidence>
<proteinExistence type="predicted"/>
<dbReference type="EMBL" id="CP108140">
    <property type="protein sequence ID" value="WTP91134.1"/>
    <property type="molecule type" value="Genomic_DNA"/>
</dbReference>
<dbReference type="AlphaFoldDB" id="A0AAU1IAF4"/>
<sequence>MASARQRPLTGQGQAAVEAFLLDRGAAGMPHPGGTLLEHLQRVQRLLAEWGADPDVQAAGLCHATYGTDGFAPTLLPLTDRATLVALIGERAEALVYLYASCDRATVYPRLDGTATVAFRDRFTSREHSPTPDDLRAFLEITAANELDVLAHNTELAEQHGPGLYGLLKRTGSLLSPAAQDAVARKLA</sequence>
<reference evidence="2" key="1">
    <citation type="submission" date="2022-10" db="EMBL/GenBank/DDBJ databases">
        <title>The complete genomes of actinobacterial strains from the NBC collection.</title>
        <authorList>
            <person name="Joergensen T.S."/>
            <person name="Alvarez Arevalo M."/>
            <person name="Sterndorff E.B."/>
            <person name="Faurdal D."/>
            <person name="Vuksanovic O."/>
            <person name="Mourched A.-S."/>
            <person name="Charusanti P."/>
            <person name="Shaw S."/>
            <person name="Blin K."/>
            <person name="Weber T."/>
        </authorList>
    </citation>
    <scope>NUCLEOTIDE SEQUENCE</scope>
    <source>
        <strain evidence="2">NBC 00180</strain>
    </source>
</reference>
<dbReference type="InterPro" id="IPR049202">
    <property type="entry name" value="DUF6817"/>
</dbReference>
<evidence type="ECO:0000259" key="1">
    <source>
        <dbReference type="Pfam" id="PF20680"/>
    </source>
</evidence>
<gene>
    <name evidence="2" type="ORF">OG477_39915</name>
</gene>
<protein>
    <recommendedName>
        <fullName evidence="1">DUF6817 domain-containing protein</fullName>
    </recommendedName>
</protein>
<organism evidence="2">
    <name type="scientific">Streptomyces sp. NBC_00180</name>
    <dbReference type="NCBI Taxonomy" id="2903632"/>
    <lineage>
        <taxon>Bacteria</taxon>
        <taxon>Bacillati</taxon>
        <taxon>Actinomycetota</taxon>
        <taxon>Actinomycetes</taxon>
        <taxon>Kitasatosporales</taxon>
        <taxon>Streptomycetaceae</taxon>
        <taxon>Streptomyces</taxon>
    </lineage>
</organism>
<dbReference type="Pfam" id="PF20680">
    <property type="entry name" value="DUF6817"/>
    <property type="match status" value="1"/>
</dbReference>
<accession>A0AAU1IAF4</accession>